<keyword evidence="4" id="KW-0676">Redox-active center</keyword>
<comment type="function">
    <text evidence="1">Has a glutathione-disulfide oxidoreductase activity in the presence of NADPH and glutathione reductase. Reduces low molecular weight disulfides and proteins.</text>
</comment>
<sequence>MALPKAKEIVDSTPVVIFSKTYCSYCSTVKKLLTELGASFKAIELNVEDDGDETQSGLAEWTGQRSVPNVFIGGKHIGGCDATTALHGAGKLVPLLTEAGAFAKADTLGGAKVDTSGGAKASV</sequence>
<accession>A0ABD1FZ47</accession>
<comment type="caution">
    <text evidence="6">The sequence shown here is derived from an EMBL/GenBank/DDBJ whole genome shotgun (WGS) entry which is preliminary data.</text>
</comment>
<evidence type="ECO:0000256" key="3">
    <source>
        <dbReference type="ARBA" id="ARBA00022982"/>
    </source>
</evidence>
<evidence type="ECO:0000313" key="6">
    <source>
        <dbReference type="EMBL" id="KAL1537112.1"/>
    </source>
</evidence>
<evidence type="ECO:0000313" key="7">
    <source>
        <dbReference type="Proteomes" id="UP001567538"/>
    </source>
</evidence>
<name>A0ABD1FZ47_SALDI</name>
<dbReference type="AlphaFoldDB" id="A0ABD1FZ47"/>
<reference evidence="6 7" key="1">
    <citation type="submission" date="2024-06" db="EMBL/GenBank/DDBJ databases">
        <title>A chromosome level genome sequence of Diviner's sage (Salvia divinorum).</title>
        <authorList>
            <person name="Ford S.A."/>
            <person name="Ro D.-K."/>
            <person name="Ness R.W."/>
            <person name="Phillips M.A."/>
        </authorList>
    </citation>
    <scope>NUCLEOTIDE SEQUENCE [LARGE SCALE GENOMIC DNA]</scope>
    <source>
        <strain evidence="6">SAF-2024a</strain>
        <tissue evidence="6">Leaf</tissue>
    </source>
</reference>
<dbReference type="NCBIfam" id="TIGR02180">
    <property type="entry name" value="GRX_euk"/>
    <property type="match status" value="1"/>
</dbReference>
<organism evidence="6 7">
    <name type="scientific">Salvia divinorum</name>
    <name type="common">Maria pastora</name>
    <name type="synonym">Diviner's sage</name>
    <dbReference type="NCBI Taxonomy" id="28513"/>
    <lineage>
        <taxon>Eukaryota</taxon>
        <taxon>Viridiplantae</taxon>
        <taxon>Streptophyta</taxon>
        <taxon>Embryophyta</taxon>
        <taxon>Tracheophyta</taxon>
        <taxon>Spermatophyta</taxon>
        <taxon>Magnoliopsida</taxon>
        <taxon>eudicotyledons</taxon>
        <taxon>Gunneridae</taxon>
        <taxon>Pentapetalae</taxon>
        <taxon>asterids</taxon>
        <taxon>lamiids</taxon>
        <taxon>Lamiales</taxon>
        <taxon>Lamiaceae</taxon>
        <taxon>Nepetoideae</taxon>
        <taxon>Mentheae</taxon>
        <taxon>Salviinae</taxon>
        <taxon>Salvia</taxon>
        <taxon>Salvia subgen. Calosphace</taxon>
    </lineage>
</organism>
<evidence type="ECO:0000256" key="1">
    <source>
        <dbReference type="ARBA" id="ARBA00002549"/>
    </source>
</evidence>
<evidence type="ECO:0000259" key="5">
    <source>
        <dbReference type="Pfam" id="PF00462"/>
    </source>
</evidence>
<dbReference type="EMBL" id="JBEAFC010000011">
    <property type="protein sequence ID" value="KAL1537112.1"/>
    <property type="molecule type" value="Genomic_DNA"/>
</dbReference>
<keyword evidence="7" id="KW-1185">Reference proteome</keyword>
<dbReference type="InterPro" id="IPR011899">
    <property type="entry name" value="Glutaredoxin_euk/vir"/>
</dbReference>
<evidence type="ECO:0000256" key="2">
    <source>
        <dbReference type="ARBA" id="ARBA00007190"/>
    </source>
</evidence>
<dbReference type="CDD" id="cd03419">
    <property type="entry name" value="GRX_GRXh_1_2_like"/>
    <property type="match status" value="1"/>
</dbReference>
<dbReference type="InterPro" id="IPR036249">
    <property type="entry name" value="Thioredoxin-like_sf"/>
</dbReference>
<dbReference type="Proteomes" id="UP001567538">
    <property type="component" value="Unassembled WGS sequence"/>
</dbReference>
<evidence type="ECO:0000256" key="4">
    <source>
        <dbReference type="ARBA" id="ARBA00023284"/>
    </source>
</evidence>
<dbReference type="InterPro" id="IPR014025">
    <property type="entry name" value="Glutaredoxin_subgr"/>
</dbReference>
<dbReference type="PRINTS" id="PR00160">
    <property type="entry name" value="GLUTAREDOXIN"/>
</dbReference>
<dbReference type="PROSITE" id="PS51354">
    <property type="entry name" value="GLUTAREDOXIN_2"/>
    <property type="match status" value="1"/>
</dbReference>
<protein>
    <submittedName>
        <fullName evidence="6">Glutaredoxin-like</fullName>
    </submittedName>
</protein>
<comment type="similarity">
    <text evidence="2">Belongs to the glutaredoxin family. CPYC subfamily.</text>
</comment>
<dbReference type="Gene3D" id="3.40.30.10">
    <property type="entry name" value="Glutaredoxin"/>
    <property type="match status" value="1"/>
</dbReference>
<proteinExistence type="inferred from homology"/>
<dbReference type="FunFam" id="3.40.30.10:FF:000093">
    <property type="entry name" value="Glutaredoxin 2"/>
    <property type="match status" value="1"/>
</dbReference>
<gene>
    <name evidence="6" type="ORF">AAHA92_29666</name>
</gene>
<keyword evidence="3" id="KW-0813">Transport</keyword>
<feature type="domain" description="Glutaredoxin" evidence="5">
    <location>
        <begin position="15"/>
        <end position="77"/>
    </location>
</feature>
<dbReference type="SUPFAM" id="SSF52833">
    <property type="entry name" value="Thioredoxin-like"/>
    <property type="match status" value="1"/>
</dbReference>
<keyword evidence="3" id="KW-0249">Electron transport</keyword>
<dbReference type="PANTHER" id="PTHR45694:SF14">
    <property type="entry name" value="GLUTAREDOXIN-C2"/>
    <property type="match status" value="1"/>
</dbReference>
<dbReference type="Pfam" id="PF00462">
    <property type="entry name" value="Glutaredoxin"/>
    <property type="match status" value="1"/>
</dbReference>
<dbReference type="InterPro" id="IPR002109">
    <property type="entry name" value="Glutaredoxin"/>
</dbReference>
<dbReference type="PANTHER" id="PTHR45694">
    <property type="entry name" value="GLUTAREDOXIN 2"/>
    <property type="match status" value="1"/>
</dbReference>